<comment type="caution">
    <text evidence="1">The sequence shown here is derived from an EMBL/GenBank/DDBJ whole genome shotgun (WGS) entry which is preliminary data.</text>
</comment>
<evidence type="ECO:0000313" key="1">
    <source>
        <dbReference type="EMBL" id="KAF5838928.1"/>
    </source>
</evidence>
<sequence>MPLCCHNIAVRFWSCNLCVSSLRNAASTGAALAIAAPLVLSAEQPMTAAGRATLLLLCAVSAATAVLNPSFAQPWAQAAVNMTPLCTRKTGANQ</sequence>
<gene>
    <name evidence="1" type="ORF">DUNSADRAFT_1944</name>
</gene>
<keyword evidence="2" id="KW-1185">Reference proteome</keyword>
<accession>A0ABQ7GWF0</accession>
<dbReference type="Proteomes" id="UP000815325">
    <property type="component" value="Unassembled WGS sequence"/>
</dbReference>
<proteinExistence type="predicted"/>
<evidence type="ECO:0000313" key="2">
    <source>
        <dbReference type="Proteomes" id="UP000815325"/>
    </source>
</evidence>
<organism evidence="1 2">
    <name type="scientific">Dunaliella salina</name>
    <name type="common">Green alga</name>
    <name type="synonym">Protococcus salinus</name>
    <dbReference type="NCBI Taxonomy" id="3046"/>
    <lineage>
        <taxon>Eukaryota</taxon>
        <taxon>Viridiplantae</taxon>
        <taxon>Chlorophyta</taxon>
        <taxon>core chlorophytes</taxon>
        <taxon>Chlorophyceae</taxon>
        <taxon>CS clade</taxon>
        <taxon>Chlamydomonadales</taxon>
        <taxon>Dunaliellaceae</taxon>
        <taxon>Dunaliella</taxon>
    </lineage>
</organism>
<name>A0ABQ7GWF0_DUNSA</name>
<protein>
    <submittedName>
        <fullName evidence="1">Uncharacterized protein</fullName>
    </submittedName>
</protein>
<reference evidence="1" key="1">
    <citation type="submission" date="2017-08" db="EMBL/GenBank/DDBJ databases">
        <authorList>
            <person name="Polle J.E."/>
            <person name="Barry K."/>
            <person name="Cushman J."/>
            <person name="Schmutz J."/>
            <person name="Tran D."/>
            <person name="Hathwaick L.T."/>
            <person name="Yim W.C."/>
            <person name="Jenkins J."/>
            <person name="Mckie-Krisberg Z.M."/>
            <person name="Prochnik S."/>
            <person name="Lindquist E."/>
            <person name="Dockter R.B."/>
            <person name="Adam C."/>
            <person name="Molina H."/>
            <person name="Bunkerborg J."/>
            <person name="Jin E."/>
            <person name="Buchheim M."/>
            <person name="Magnuson J."/>
        </authorList>
    </citation>
    <scope>NUCLEOTIDE SEQUENCE</scope>
    <source>
        <strain evidence="1">CCAP 19/18</strain>
    </source>
</reference>
<dbReference type="EMBL" id="MU069561">
    <property type="protein sequence ID" value="KAF5838928.1"/>
    <property type="molecule type" value="Genomic_DNA"/>
</dbReference>